<keyword evidence="12" id="KW-1185">Reference proteome</keyword>
<dbReference type="EMBL" id="AP014879">
    <property type="protein sequence ID" value="BAV34462.1"/>
    <property type="molecule type" value="Genomic_DNA"/>
</dbReference>
<dbReference type="GO" id="GO:0004252">
    <property type="term" value="F:serine-type endopeptidase activity"/>
    <property type="evidence" value="ECO:0007669"/>
    <property type="project" value="InterPro"/>
</dbReference>
<feature type="active site" description="Charge relay system" evidence="7">
    <location>
        <position position="130"/>
    </location>
</feature>
<dbReference type="AlphaFoldDB" id="A0A1B4XI37"/>
<dbReference type="Proteomes" id="UP000243180">
    <property type="component" value="Chromosome"/>
</dbReference>
<sequence length="388" mass="41016">MNPRQILSYLAQAVVLGLAIAFVVLYFWPEIAGRNSATVEIRQTAPDTSPRPGNGPYSYAIAVDRASPAVVNINTAKVVTVRPHPFFDDPAFRQFFGGGENLITPRKRIESSLGSGVIMSEQGYILTNHHVINGADAIQVSLQDGRMVQARVVGSDPETDVAVLKIDLQRLPVMTLGHSDSLRVGDVVLAIGNPFGVGQTVTMGIVSATGRNKLGINTFENFIQTDAAINPGNSGGALIDAEGNLVGINTAIFSRSGGNQGIGFAIPTSLAQSVMQEILEHGRPLRGWLGIEAQMITPQIARALELKDTAGVVVVGVVRGGPAHSAGLQPGDVLVALDGKKITEAREALLNISGHKPGSRVKMEILREGKSMMLEATAIERPAQAATE</sequence>
<feature type="active site" description="Charge relay system" evidence="7">
    <location>
        <position position="160"/>
    </location>
</feature>
<evidence type="ECO:0000256" key="9">
    <source>
        <dbReference type="SAM" id="Phobius"/>
    </source>
</evidence>
<dbReference type="Gene3D" id="2.30.42.10">
    <property type="match status" value="1"/>
</dbReference>
<dbReference type="SUPFAM" id="SSF50156">
    <property type="entry name" value="PDZ domain-like"/>
    <property type="match status" value="1"/>
</dbReference>
<dbReference type="Pfam" id="PF13180">
    <property type="entry name" value="PDZ_2"/>
    <property type="match status" value="1"/>
</dbReference>
<dbReference type="SUPFAM" id="SSF50494">
    <property type="entry name" value="Trypsin-like serine proteases"/>
    <property type="match status" value="1"/>
</dbReference>
<dbReference type="PANTHER" id="PTHR43343">
    <property type="entry name" value="PEPTIDASE S12"/>
    <property type="match status" value="1"/>
</dbReference>
<dbReference type="InterPro" id="IPR036034">
    <property type="entry name" value="PDZ_sf"/>
</dbReference>
<keyword evidence="3" id="KW-0732">Signal</keyword>
<evidence type="ECO:0000256" key="5">
    <source>
        <dbReference type="ARBA" id="ARBA00022801"/>
    </source>
</evidence>
<feature type="domain" description="PDZ" evidence="10">
    <location>
        <begin position="278"/>
        <end position="369"/>
    </location>
</feature>
<dbReference type="KEGG" id="slim:SCL_2173"/>
<reference evidence="11 12" key="1">
    <citation type="submission" date="2015-05" db="EMBL/GenBank/DDBJ databases">
        <title>Complete genome sequence of a sulfur-oxidizing gammaproteobacterium strain HA5.</title>
        <authorList>
            <person name="Miura A."/>
            <person name="Kojima H."/>
            <person name="Fukui M."/>
        </authorList>
    </citation>
    <scope>NUCLEOTIDE SEQUENCE [LARGE SCALE GENOMIC DNA]</scope>
    <source>
        <strain evidence="11 12">HA5</strain>
    </source>
</reference>
<feature type="binding site" evidence="8">
    <location>
        <position position="160"/>
    </location>
    <ligand>
        <name>substrate</name>
    </ligand>
</feature>
<dbReference type="InParanoid" id="A0A1B4XI37"/>
<feature type="binding site" evidence="8">
    <location>
        <position position="130"/>
    </location>
    <ligand>
        <name>substrate</name>
    </ligand>
</feature>
<keyword evidence="9" id="KW-0812">Transmembrane</keyword>
<name>A0A1B4XI37_9GAMM</name>
<dbReference type="Gene3D" id="2.40.10.120">
    <property type="match status" value="1"/>
</dbReference>
<evidence type="ECO:0000256" key="8">
    <source>
        <dbReference type="PIRSR" id="PIRSR611782-2"/>
    </source>
</evidence>
<dbReference type="InterPro" id="IPR011782">
    <property type="entry name" value="Pept_S1C_Do"/>
</dbReference>
<evidence type="ECO:0000256" key="3">
    <source>
        <dbReference type="ARBA" id="ARBA00022729"/>
    </source>
</evidence>
<protein>
    <submittedName>
        <fullName evidence="11">2-alkenal reductase</fullName>
    </submittedName>
</protein>
<dbReference type="RefSeq" id="WP_096361201.1">
    <property type="nucleotide sequence ID" value="NZ_AP014879.1"/>
</dbReference>
<keyword evidence="5" id="KW-0378">Hydrolase</keyword>
<dbReference type="SMART" id="SM00228">
    <property type="entry name" value="PDZ"/>
    <property type="match status" value="1"/>
</dbReference>
<organism evidence="11 12">
    <name type="scientific">Sulfuricaulis limicola</name>
    <dbReference type="NCBI Taxonomy" id="1620215"/>
    <lineage>
        <taxon>Bacteria</taxon>
        <taxon>Pseudomonadati</taxon>
        <taxon>Pseudomonadota</taxon>
        <taxon>Gammaproteobacteria</taxon>
        <taxon>Acidiferrobacterales</taxon>
        <taxon>Acidiferrobacteraceae</taxon>
        <taxon>Sulfuricaulis</taxon>
    </lineage>
</organism>
<comment type="similarity">
    <text evidence="1">Belongs to the peptidase S1C family.</text>
</comment>
<evidence type="ECO:0000313" key="11">
    <source>
        <dbReference type="EMBL" id="BAV34462.1"/>
    </source>
</evidence>
<dbReference type="FunFam" id="2.40.10.10:FF:000001">
    <property type="entry name" value="Periplasmic serine protease DegS"/>
    <property type="match status" value="1"/>
</dbReference>
<dbReference type="PRINTS" id="PR00834">
    <property type="entry name" value="PROTEASES2C"/>
</dbReference>
<keyword evidence="2" id="KW-0645">Protease</keyword>
<feature type="active site" description="Charge relay system" evidence="7">
    <location>
        <position position="234"/>
    </location>
</feature>
<dbReference type="GO" id="GO:0006508">
    <property type="term" value="P:proteolysis"/>
    <property type="evidence" value="ECO:0007669"/>
    <property type="project" value="UniProtKB-KW"/>
</dbReference>
<dbReference type="InterPro" id="IPR009003">
    <property type="entry name" value="Peptidase_S1_PA"/>
</dbReference>
<dbReference type="PANTHER" id="PTHR43343:SF3">
    <property type="entry name" value="PROTEASE DO-LIKE 8, CHLOROPLASTIC"/>
    <property type="match status" value="1"/>
</dbReference>
<dbReference type="NCBIfam" id="TIGR02037">
    <property type="entry name" value="degP_htrA_DO"/>
    <property type="match status" value="1"/>
</dbReference>
<dbReference type="FunCoup" id="A0A1B4XI37">
    <property type="interactions" value="134"/>
</dbReference>
<evidence type="ECO:0000313" key="12">
    <source>
        <dbReference type="Proteomes" id="UP000243180"/>
    </source>
</evidence>
<dbReference type="PROSITE" id="PS50106">
    <property type="entry name" value="PDZ"/>
    <property type="match status" value="1"/>
</dbReference>
<feature type="binding site" evidence="8">
    <location>
        <begin position="232"/>
        <end position="234"/>
    </location>
    <ligand>
        <name>substrate</name>
    </ligand>
</feature>
<evidence type="ECO:0000259" key="10">
    <source>
        <dbReference type="PROSITE" id="PS50106"/>
    </source>
</evidence>
<dbReference type="OrthoDB" id="9758917at2"/>
<accession>A0A1B4XI37</accession>
<proteinExistence type="inferred from homology"/>
<dbReference type="InterPro" id="IPR001940">
    <property type="entry name" value="Peptidase_S1C"/>
</dbReference>
<feature type="transmembrane region" description="Helical" evidence="9">
    <location>
        <begin position="7"/>
        <end position="28"/>
    </location>
</feature>
<evidence type="ECO:0000256" key="1">
    <source>
        <dbReference type="ARBA" id="ARBA00010541"/>
    </source>
</evidence>
<keyword evidence="6" id="KW-0720">Serine protease</keyword>
<evidence type="ECO:0000256" key="4">
    <source>
        <dbReference type="ARBA" id="ARBA00022737"/>
    </source>
</evidence>
<dbReference type="Pfam" id="PF13365">
    <property type="entry name" value="Trypsin_2"/>
    <property type="match status" value="1"/>
</dbReference>
<gene>
    <name evidence="11" type="ORF">SCL_2173</name>
</gene>
<dbReference type="InterPro" id="IPR051201">
    <property type="entry name" value="Chloro_Bact_Ser_Proteases"/>
</dbReference>
<evidence type="ECO:0000256" key="6">
    <source>
        <dbReference type="ARBA" id="ARBA00022825"/>
    </source>
</evidence>
<evidence type="ECO:0000256" key="7">
    <source>
        <dbReference type="PIRSR" id="PIRSR611782-1"/>
    </source>
</evidence>
<dbReference type="InterPro" id="IPR001478">
    <property type="entry name" value="PDZ"/>
</dbReference>
<keyword evidence="9" id="KW-0472">Membrane</keyword>
<keyword evidence="4" id="KW-0677">Repeat</keyword>
<keyword evidence="9" id="KW-1133">Transmembrane helix</keyword>
<evidence type="ECO:0000256" key="2">
    <source>
        <dbReference type="ARBA" id="ARBA00022670"/>
    </source>
</evidence>